<evidence type="ECO:0000313" key="10">
    <source>
        <dbReference type="Proteomes" id="UP001568894"/>
    </source>
</evidence>
<dbReference type="EC" id="2.7.13.3" evidence="2"/>
<dbReference type="PROSITE" id="PS50112">
    <property type="entry name" value="PAS"/>
    <property type="match status" value="1"/>
</dbReference>
<comment type="catalytic activity">
    <reaction evidence="1">
        <text>ATP + protein L-histidine = ADP + protein N-phospho-L-histidine.</text>
        <dbReference type="EC" id="2.7.13.3"/>
    </reaction>
</comment>
<feature type="domain" description="PAC" evidence="8">
    <location>
        <begin position="325"/>
        <end position="379"/>
    </location>
</feature>
<comment type="caution">
    <text evidence="9">The sequence shown here is derived from an EMBL/GenBank/DDBJ whole genome shotgun (WGS) entry which is preliminary data.</text>
</comment>
<keyword evidence="3" id="KW-0597">Phosphoprotein</keyword>
<reference evidence="9 10" key="1">
    <citation type="submission" date="2023-05" db="EMBL/GenBank/DDBJ databases">
        <title>Adaptations of aquatic viruses from atmosphere-close ecosystems of the Central Arctic Ocean.</title>
        <authorList>
            <person name="Rahlff J."/>
            <person name="Holmfeldt K."/>
        </authorList>
    </citation>
    <scope>NUCLEOTIDE SEQUENCE [LARGE SCALE GENOMIC DNA]</scope>
    <source>
        <strain evidence="9 10">Arc14</strain>
    </source>
</reference>
<dbReference type="SUPFAM" id="SSF55874">
    <property type="entry name" value="ATPase domain of HSP90 chaperone/DNA topoisomerase II/histidine kinase"/>
    <property type="match status" value="1"/>
</dbReference>
<dbReference type="PROSITE" id="PS50109">
    <property type="entry name" value="HIS_KIN"/>
    <property type="match status" value="1"/>
</dbReference>
<dbReference type="PANTHER" id="PTHR43304:SF1">
    <property type="entry name" value="PAC DOMAIN-CONTAINING PROTEIN"/>
    <property type="match status" value="1"/>
</dbReference>
<proteinExistence type="predicted"/>
<dbReference type="SMART" id="SM00091">
    <property type="entry name" value="PAS"/>
    <property type="match status" value="3"/>
</dbReference>
<dbReference type="Gene3D" id="3.30.450.20">
    <property type="entry name" value="PAS domain"/>
    <property type="match status" value="3"/>
</dbReference>
<dbReference type="Proteomes" id="UP001568894">
    <property type="component" value="Unassembled WGS sequence"/>
</dbReference>
<evidence type="ECO:0000256" key="5">
    <source>
        <dbReference type="ARBA" id="ARBA00022777"/>
    </source>
</evidence>
<dbReference type="SMART" id="SM00387">
    <property type="entry name" value="HATPase_c"/>
    <property type="match status" value="1"/>
</dbReference>
<evidence type="ECO:0000259" key="6">
    <source>
        <dbReference type="PROSITE" id="PS50109"/>
    </source>
</evidence>
<dbReference type="InterPro" id="IPR004358">
    <property type="entry name" value="Sig_transdc_His_kin-like_C"/>
</dbReference>
<dbReference type="NCBIfam" id="TIGR00229">
    <property type="entry name" value="sensory_box"/>
    <property type="match status" value="2"/>
</dbReference>
<dbReference type="InterPro" id="IPR052162">
    <property type="entry name" value="Sensor_kinase/Photoreceptor"/>
</dbReference>
<evidence type="ECO:0000259" key="8">
    <source>
        <dbReference type="PROSITE" id="PS50113"/>
    </source>
</evidence>
<accession>A0ABV4K870</accession>
<dbReference type="InterPro" id="IPR001610">
    <property type="entry name" value="PAC"/>
</dbReference>
<keyword evidence="4" id="KW-0808">Transferase</keyword>
<dbReference type="Pfam" id="PF00989">
    <property type="entry name" value="PAS"/>
    <property type="match status" value="1"/>
</dbReference>
<dbReference type="PROSITE" id="PS50113">
    <property type="entry name" value="PAC"/>
    <property type="match status" value="1"/>
</dbReference>
<evidence type="ECO:0000256" key="2">
    <source>
        <dbReference type="ARBA" id="ARBA00012438"/>
    </source>
</evidence>
<dbReference type="InterPro" id="IPR035965">
    <property type="entry name" value="PAS-like_dom_sf"/>
</dbReference>
<keyword evidence="5" id="KW-0418">Kinase</keyword>
<dbReference type="EMBL" id="JASMRN010000001">
    <property type="protein sequence ID" value="MEZ7513848.1"/>
    <property type="molecule type" value="Genomic_DNA"/>
</dbReference>
<dbReference type="SUPFAM" id="SSF55785">
    <property type="entry name" value="PYP-like sensor domain (PAS domain)"/>
    <property type="match status" value="3"/>
</dbReference>
<dbReference type="Gene3D" id="3.30.565.10">
    <property type="entry name" value="Histidine kinase-like ATPase, C-terminal domain"/>
    <property type="match status" value="1"/>
</dbReference>
<feature type="domain" description="PAS" evidence="7">
    <location>
        <begin position="253"/>
        <end position="324"/>
    </location>
</feature>
<name>A0ABV4K870_9FLAO</name>
<dbReference type="InterPro" id="IPR000014">
    <property type="entry name" value="PAS"/>
</dbReference>
<dbReference type="InterPro" id="IPR036890">
    <property type="entry name" value="HATPase_C_sf"/>
</dbReference>
<gene>
    <name evidence="9" type="ORF">QO192_00990</name>
</gene>
<evidence type="ECO:0000313" key="9">
    <source>
        <dbReference type="EMBL" id="MEZ7513848.1"/>
    </source>
</evidence>
<organism evidence="9 10">
    <name type="scientific">Flavobacterium frigidarium</name>
    <dbReference type="NCBI Taxonomy" id="99286"/>
    <lineage>
        <taxon>Bacteria</taxon>
        <taxon>Pseudomonadati</taxon>
        <taxon>Bacteroidota</taxon>
        <taxon>Flavobacteriia</taxon>
        <taxon>Flavobacteriales</taxon>
        <taxon>Flavobacteriaceae</taxon>
        <taxon>Flavobacterium</taxon>
    </lineage>
</organism>
<evidence type="ECO:0000259" key="7">
    <source>
        <dbReference type="PROSITE" id="PS50112"/>
    </source>
</evidence>
<dbReference type="InterPro" id="IPR005467">
    <property type="entry name" value="His_kinase_dom"/>
</dbReference>
<sequence>MNKEHEIYIKAAKSAKIGIWQVDLADNTIYWDVVVRQILEVADDYIPVFGDGLRFYSEGKSRDSIQKYLDCALNQGISFNDKFEIQTEKNNIKHVECVCEIEFVNGLASRLLGTFQDITNEQNLIKELENSVEKFSSVFSSANDAIVIIDSETGFIGDCNNRFHELTRFNKAELLEMHYADLFPFDKKKEVRVFYKNQLRKDEYSITETCIIDKQNQRIPIEIASGKKFKVLSKTYLVCFFRDISERKKASENITMLSLVAEETTDAIVITNPNGEILWINKAFSKLTGYSLLELEGKKPGQMLTGPKTNSEKTNLIRNAIKNRENIKVSLLNYNKQRQEYWFELNITPIFDSSGECMKFVGVGRDITERKERELEMKSLLEFTNQQNNKLYNFTHIVSHNIRSHTSNLSMILDVMEHTDDVAEKLSYTDYLKDSTVKLTETIEYLNDIITIQRNVNIERTGINVKKEIEKIKKSLRQTILESGIHITDVIPTDLVINAIPAYLDSILLNLMTNAIKYQSPDRQPKLEIGYEIRETYTILTFTDNGLGINMEKYGHKIFGMYKTFHGNDDARGIGLFMSKNQIEAMNGKICVESEEGVGSTFKIYFTE</sequence>
<keyword evidence="10" id="KW-1185">Reference proteome</keyword>
<dbReference type="CDD" id="cd00130">
    <property type="entry name" value="PAS"/>
    <property type="match status" value="2"/>
</dbReference>
<dbReference type="InterPro" id="IPR000700">
    <property type="entry name" value="PAS-assoc_C"/>
</dbReference>
<evidence type="ECO:0000256" key="4">
    <source>
        <dbReference type="ARBA" id="ARBA00022679"/>
    </source>
</evidence>
<dbReference type="InterPro" id="IPR003594">
    <property type="entry name" value="HATPase_dom"/>
</dbReference>
<dbReference type="SMART" id="SM00086">
    <property type="entry name" value="PAC"/>
    <property type="match status" value="1"/>
</dbReference>
<dbReference type="PANTHER" id="PTHR43304">
    <property type="entry name" value="PHYTOCHROME-LIKE PROTEIN CPH1"/>
    <property type="match status" value="1"/>
</dbReference>
<protein>
    <recommendedName>
        <fullName evidence="2">histidine kinase</fullName>
        <ecNumber evidence="2">2.7.13.3</ecNumber>
    </recommendedName>
</protein>
<evidence type="ECO:0000256" key="1">
    <source>
        <dbReference type="ARBA" id="ARBA00000085"/>
    </source>
</evidence>
<feature type="domain" description="Histidine kinase" evidence="6">
    <location>
        <begin position="397"/>
        <end position="608"/>
    </location>
</feature>
<dbReference type="Pfam" id="PF02518">
    <property type="entry name" value="HATPase_c"/>
    <property type="match status" value="1"/>
</dbReference>
<dbReference type="Pfam" id="PF13426">
    <property type="entry name" value="PAS_9"/>
    <property type="match status" value="1"/>
</dbReference>
<evidence type="ECO:0000256" key="3">
    <source>
        <dbReference type="ARBA" id="ARBA00022553"/>
    </source>
</evidence>
<dbReference type="PRINTS" id="PR00344">
    <property type="entry name" value="BCTRLSENSOR"/>
</dbReference>
<dbReference type="RefSeq" id="WP_371567293.1">
    <property type="nucleotide sequence ID" value="NZ_JASMRN010000001.1"/>
</dbReference>
<dbReference type="InterPro" id="IPR013767">
    <property type="entry name" value="PAS_fold"/>
</dbReference>